<evidence type="ECO:0008006" key="3">
    <source>
        <dbReference type="Google" id="ProtNLM"/>
    </source>
</evidence>
<geneLocation type="plasmid" evidence="2">
    <name>pSN254b</name>
</geneLocation>
<feature type="chain" id="PRO_5001927041" description="Lipoprotein" evidence="1">
    <location>
        <begin position="23"/>
        <end position="125"/>
    </location>
</feature>
<evidence type="ECO:0000256" key="1">
    <source>
        <dbReference type="SAM" id="SignalP"/>
    </source>
</evidence>
<sequence>MKVTNRLQLLALGLCIAGTAIAAPDVLNDDAKLKNLEKVCPDCQMVAKDVLNLRVENCQLKDTSSAMMIGTMQNDPMFSFMLAVHTAAGSEAYKTVVGAAGNHVDCENPLNWIKLTQQAIKGGKV</sequence>
<keyword evidence="2" id="KW-0614">Plasmid</keyword>
<accession>A0A096Y6E8</accession>
<dbReference type="EMBL" id="KJ909290">
    <property type="protein sequence ID" value="AIM49629.1"/>
    <property type="molecule type" value="Genomic_DNA"/>
</dbReference>
<protein>
    <recommendedName>
        <fullName evidence="3">Lipoprotein</fullName>
    </recommendedName>
</protein>
<dbReference type="RefSeq" id="WP_000869297.1">
    <property type="nucleotide sequence ID" value="NZ_JRYW01000016.1"/>
</dbReference>
<keyword evidence="1" id="KW-0732">Signal</keyword>
<name>A0A096Y6E8_AERSS</name>
<dbReference type="GeneID" id="84238945"/>
<feature type="signal peptide" evidence="1">
    <location>
        <begin position="1"/>
        <end position="22"/>
    </location>
</feature>
<reference evidence="2" key="1">
    <citation type="journal article" date="2014" name="Antimicrob. Agents Chemother.">
        <title>Detection of variants of the pRAS3, pAB5S9, and pSN254 plasmids in Aeromonas salmonicida subsp. salmonicida: multidrug-resistance, interspecies exchanges, and plasmid reshaping.</title>
        <authorList>
            <person name="Vincent A.T."/>
            <person name="Trudel M.V."/>
            <person name="Paquet V.E."/>
            <person name="Boyle B."/>
            <person name="Tanaka K.H."/>
            <person name="Dallaire-Dufresne S."/>
            <person name="Daher R.K."/>
            <person name="Frenette M."/>
            <person name="Derome N."/>
            <person name="Charette S.J."/>
        </authorList>
    </citation>
    <scope>NUCLEOTIDE SEQUENCE</scope>
    <source>
        <strain evidence="2">2004-05MF26</strain>
        <plasmid evidence="2">pSN254b</plasmid>
    </source>
</reference>
<proteinExistence type="predicted"/>
<dbReference type="AlphaFoldDB" id="A0A096Y6E8"/>
<evidence type="ECO:0000313" key="2">
    <source>
        <dbReference type="EMBL" id="AIM49629.1"/>
    </source>
</evidence>
<organism evidence="2">
    <name type="scientific">Aeromonas salmonicida subsp. salmonicida</name>
    <dbReference type="NCBI Taxonomy" id="29491"/>
    <lineage>
        <taxon>Bacteria</taxon>
        <taxon>Pseudomonadati</taxon>
        <taxon>Pseudomonadota</taxon>
        <taxon>Gammaproteobacteria</taxon>
        <taxon>Aeromonadales</taxon>
        <taxon>Aeromonadaceae</taxon>
        <taxon>Aeromonas</taxon>
    </lineage>
</organism>
<dbReference type="GeneID" id="39514933"/>